<sequence>MCGENGNKKSTREGVPFSDGLNETCLLFVRG</sequence>
<dbReference type="KEGG" id="nmus:H7A79_1905"/>
<reference evidence="1" key="1">
    <citation type="submission" date="2024-06" db="EMBL/GenBank/DDBJ databases">
        <title>Complete Genome Sequence of mouse commensal type strain Neisseria musculi.</title>
        <authorList>
            <person name="Thapa E."/>
            <person name="Aluvathingal J."/>
            <person name="Nadendla S."/>
            <person name="Mehta A."/>
            <person name="Tettelin H."/>
            <person name="Weyand N.J."/>
        </authorList>
    </citation>
    <scope>NUCLEOTIDE SEQUENCE</scope>
    <source>
        <strain evidence="1">NW831</strain>
    </source>
</reference>
<protein>
    <submittedName>
        <fullName evidence="1">Uncharacterized protein</fullName>
    </submittedName>
</protein>
<accession>A0A7H1MEC3</accession>
<gene>
    <name evidence="1" type="ORF">H7A79_1905</name>
</gene>
<dbReference type="EMBL" id="CP060414">
    <property type="protein sequence ID" value="QNT59988.1"/>
    <property type="molecule type" value="Genomic_DNA"/>
</dbReference>
<evidence type="ECO:0000313" key="2">
    <source>
        <dbReference type="Proteomes" id="UP000516412"/>
    </source>
</evidence>
<organism evidence="1 2">
    <name type="scientific">Neisseria musculi</name>
    <dbReference type="NCBI Taxonomy" id="1815583"/>
    <lineage>
        <taxon>Bacteria</taxon>
        <taxon>Pseudomonadati</taxon>
        <taxon>Pseudomonadota</taxon>
        <taxon>Betaproteobacteria</taxon>
        <taxon>Neisseriales</taxon>
        <taxon>Neisseriaceae</taxon>
        <taxon>Neisseria</taxon>
    </lineage>
</organism>
<dbReference type="Proteomes" id="UP000516412">
    <property type="component" value="Chromosome"/>
</dbReference>
<proteinExistence type="predicted"/>
<evidence type="ECO:0000313" key="1">
    <source>
        <dbReference type="EMBL" id="QNT59988.1"/>
    </source>
</evidence>
<keyword evidence="2" id="KW-1185">Reference proteome</keyword>
<dbReference type="AlphaFoldDB" id="A0A7H1MEC3"/>
<name>A0A7H1MEC3_9NEIS</name>